<dbReference type="Proteomes" id="UP001281203">
    <property type="component" value="Unassembled WGS sequence"/>
</dbReference>
<sequence length="174" mass="20393">MVITTNSNIFEKMTPEELREYLAFLLWHYRVVDAFWFINIAGEFGQPTAEAVNERVWGRVAPMAAKDLVARFDIREKGLKGFVKALKLFPWAIIVNYDIEEKDDEVIITVPSCPSQEARLRRGLGEYVCREMHRAEFTGFARQIDERICVECLFAPPDPHPENIFCKWRFYLKE</sequence>
<evidence type="ECO:0000313" key="1">
    <source>
        <dbReference type="EMBL" id="MDV2480841.1"/>
    </source>
</evidence>
<dbReference type="Pfam" id="PF19620">
    <property type="entry name" value="DUF6125"/>
    <property type="match status" value="1"/>
</dbReference>
<protein>
    <submittedName>
        <fullName evidence="1">L-2-amino-thiazoline-4-carboxylic acid hydrolase</fullName>
    </submittedName>
</protein>
<organism evidence="1 2">
    <name type="scientific">Methanoculleus caldifontis</name>
    <dbReference type="NCBI Taxonomy" id="2651577"/>
    <lineage>
        <taxon>Archaea</taxon>
        <taxon>Methanobacteriati</taxon>
        <taxon>Methanobacteriota</taxon>
        <taxon>Stenosarchaea group</taxon>
        <taxon>Methanomicrobia</taxon>
        <taxon>Methanomicrobiales</taxon>
        <taxon>Methanomicrobiaceae</taxon>
        <taxon>Methanoculleus</taxon>
    </lineage>
</organism>
<evidence type="ECO:0000313" key="2">
    <source>
        <dbReference type="Proteomes" id="UP001281203"/>
    </source>
</evidence>
<reference evidence="1 2" key="1">
    <citation type="submission" date="2019-10" db="EMBL/GenBank/DDBJ databases">
        <title>Isolation and characterization of Methanoculleus sp. Wushi-C6 from a hot spring well.</title>
        <authorList>
            <person name="Chen S.-C."/>
            <person name="Lan Z.-H."/>
            <person name="You Y.-T."/>
            <person name="Lai M.-C."/>
        </authorList>
    </citation>
    <scope>NUCLEOTIDE SEQUENCE [LARGE SCALE GENOMIC DNA]</scope>
    <source>
        <strain evidence="1 2">Wushi-C6</strain>
    </source>
</reference>
<keyword evidence="2" id="KW-1185">Reference proteome</keyword>
<dbReference type="EMBL" id="WBKO01000001">
    <property type="protein sequence ID" value="MDV2480841.1"/>
    <property type="molecule type" value="Genomic_DNA"/>
</dbReference>
<dbReference type="GO" id="GO:0016787">
    <property type="term" value="F:hydrolase activity"/>
    <property type="evidence" value="ECO:0007669"/>
    <property type="project" value="UniProtKB-KW"/>
</dbReference>
<name>A0ABU3WYP4_9EURY</name>
<keyword evidence="1" id="KW-0378">Hydrolase</keyword>
<proteinExistence type="predicted"/>
<accession>A0ABU3WYP4</accession>
<dbReference type="RefSeq" id="WP_317063817.1">
    <property type="nucleotide sequence ID" value="NZ_WBKO01000001.1"/>
</dbReference>
<comment type="caution">
    <text evidence="1">The sequence shown here is derived from an EMBL/GenBank/DDBJ whole genome shotgun (WGS) entry which is preliminary data.</text>
</comment>
<gene>
    <name evidence="1" type="ORF">F8E02_02235</name>
</gene>